<comment type="similarity">
    <text evidence="1">Belongs to the MPI phosphatase family.</text>
</comment>
<dbReference type="Gene3D" id="3.40.250.10">
    <property type="entry name" value="Rhodanese-like domain"/>
    <property type="match status" value="1"/>
</dbReference>
<feature type="region of interest" description="Disordered" evidence="8">
    <location>
        <begin position="359"/>
        <end position="378"/>
    </location>
</feature>
<dbReference type="PROSITE" id="PS50102">
    <property type="entry name" value="RRM"/>
    <property type="match status" value="3"/>
</dbReference>
<evidence type="ECO:0000256" key="4">
    <source>
        <dbReference type="ARBA" id="ARBA00022801"/>
    </source>
</evidence>
<dbReference type="OrthoDB" id="26523at2759"/>
<evidence type="ECO:0000259" key="10">
    <source>
        <dbReference type="PROSITE" id="PS50206"/>
    </source>
</evidence>
<feature type="compositionally biased region" description="Polar residues" evidence="8">
    <location>
        <begin position="265"/>
        <end position="291"/>
    </location>
</feature>
<dbReference type="Proteomes" id="UP000324800">
    <property type="component" value="Unassembled WGS sequence"/>
</dbReference>
<dbReference type="SMART" id="SM00450">
    <property type="entry name" value="RHOD"/>
    <property type="match status" value="1"/>
</dbReference>
<evidence type="ECO:0000259" key="9">
    <source>
        <dbReference type="PROSITE" id="PS50102"/>
    </source>
</evidence>
<dbReference type="PANTHER" id="PTHR10828:SF17">
    <property type="entry name" value="PROTEIN-TYROSINE-PHOSPHATASE"/>
    <property type="match status" value="1"/>
</dbReference>
<dbReference type="InterPro" id="IPR012677">
    <property type="entry name" value="Nucleotide-bd_a/b_plait_sf"/>
</dbReference>
<dbReference type="Pfam" id="PF00581">
    <property type="entry name" value="Rhodanese"/>
    <property type="match status" value="1"/>
</dbReference>
<dbReference type="Pfam" id="PF00076">
    <property type="entry name" value="RRM_1"/>
    <property type="match status" value="1"/>
</dbReference>
<dbReference type="GO" id="GO:0004725">
    <property type="term" value="F:protein tyrosine phosphatase activity"/>
    <property type="evidence" value="ECO:0007669"/>
    <property type="project" value="UniProtKB-EC"/>
</dbReference>
<keyword evidence="3" id="KW-0132">Cell division</keyword>
<evidence type="ECO:0000313" key="12">
    <source>
        <dbReference type="Proteomes" id="UP000324800"/>
    </source>
</evidence>
<dbReference type="EMBL" id="SNRW01002897">
    <property type="protein sequence ID" value="KAA6391385.1"/>
    <property type="molecule type" value="Genomic_DNA"/>
</dbReference>
<dbReference type="SMART" id="SM00360">
    <property type="entry name" value="RRM"/>
    <property type="match status" value="3"/>
</dbReference>
<dbReference type="GO" id="GO:0003723">
    <property type="term" value="F:RNA binding"/>
    <property type="evidence" value="ECO:0007669"/>
    <property type="project" value="UniProtKB-UniRule"/>
</dbReference>
<dbReference type="SUPFAM" id="SSF54928">
    <property type="entry name" value="RNA-binding domain, RBD"/>
    <property type="match status" value="3"/>
</dbReference>
<feature type="compositionally biased region" description="Basic and acidic residues" evidence="8">
    <location>
        <begin position="591"/>
        <end position="601"/>
    </location>
</feature>
<dbReference type="AlphaFoldDB" id="A0A5J4W9P9"/>
<dbReference type="GO" id="GO:0010971">
    <property type="term" value="P:positive regulation of G2/M transition of mitotic cell cycle"/>
    <property type="evidence" value="ECO:0007669"/>
    <property type="project" value="TreeGrafter"/>
</dbReference>
<feature type="region of interest" description="Disordered" evidence="8">
    <location>
        <begin position="581"/>
        <end position="607"/>
    </location>
</feature>
<dbReference type="SUPFAM" id="SSF52821">
    <property type="entry name" value="Rhodanese/Cell cycle control phosphatase"/>
    <property type="match status" value="1"/>
</dbReference>
<proteinExistence type="inferred from homology"/>
<sequence>MRSQGSFFPDSPYNPRLPLVSEENNWQISPETLIKIFLGEYSDCNYIIIDTRYPYEFNAGHLIGALNIYTLAQMNELFFSIPSAQGHKTLIILHCEFSSERAPLMAQSLRKRDRQMNDYPNLFYPQIYILQGGYHRFYHTYKKFDVFFTPTAGYISMFDPSHQDECRQYQKQRPHNNFHYQQGTNRYSGYAFIEFETHDQAAKAVRATAEQRKIDGVEVTIQFSSNYEKEHAFLPSSQSPAPAPIIFTVTSSLQVPLPPSPSQQEKNQSPSAQRQKKSSPSVKHANSTSVHFSGIPTECDRDEIIKLAEQFGEIATTPFYPPSDAPFRYINIEYKTHQSAEAAVHSSAHQRQLHGATIRADWQKGKSDSPASQQFSKSDQVYNPALNKQRKSPPPNPNCTIVRFSGIPIQSIYEEVKNLTHQFGEVKKDSFKYHEQDDSHEGFAIVDYQTHQVAESAVKSSDEKRRIHDVIVSVQWDTVTQQQKISSTPPTILKQYSPPPNTNKKRVHFSGIPVERSEPEVKEIARQFGFYTSFFYRSYDDGRTGFANVEYQTHEQAQAAVAQNGRNMLNGQHIHIYWSRNQQRQQNKPPQNDDQKEQNMKDEDDDY</sequence>
<dbReference type="InterPro" id="IPR000504">
    <property type="entry name" value="RRM_dom"/>
</dbReference>
<comment type="caution">
    <text evidence="11">The sequence shown here is derived from an EMBL/GenBank/DDBJ whole genome shotgun (WGS) entry which is preliminary data.</text>
</comment>
<feature type="domain" description="Rhodanese" evidence="10">
    <location>
        <begin position="42"/>
        <end position="146"/>
    </location>
</feature>
<dbReference type="GO" id="GO:0005634">
    <property type="term" value="C:nucleus"/>
    <property type="evidence" value="ECO:0007669"/>
    <property type="project" value="TreeGrafter"/>
</dbReference>
<name>A0A5J4W9P9_9EUKA</name>
<feature type="compositionally biased region" description="Low complexity" evidence="8">
    <location>
        <begin position="581"/>
        <end position="590"/>
    </location>
</feature>
<protein>
    <recommendedName>
        <fullName evidence="2">protein-tyrosine-phosphatase</fullName>
        <ecNumber evidence="2">3.1.3.48</ecNumber>
    </recommendedName>
</protein>
<feature type="compositionally biased region" description="Polar residues" evidence="8">
    <location>
        <begin position="369"/>
        <end position="378"/>
    </location>
</feature>
<keyword evidence="6" id="KW-0131">Cell cycle</keyword>
<evidence type="ECO:0000256" key="3">
    <source>
        <dbReference type="ARBA" id="ARBA00022618"/>
    </source>
</evidence>
<dbReference type="PROSITE" id="PS50206">
    <property type="entry name" value="RHODANESE_3"/>
    <property type="match status" value="1"/>
</dbReference>
<dbReference type="InterPro" id="IPR001763">
    <property type="entry name" value="Rhodanese-like_dom"/>
</dbReference>
<evidence type="ECO:0000256" key="8">
    <source>
        <dbReference type="SAM" id="MobiDB-lite"/>
    </source>
</evidence>
<evidence type="ECO:0000256" key="2">
    <source>
        <dbReference type="ARBA" id="ARBA00013064"/>
    </source>
</evidence>
<dbReference type="CDD" id="cd00590">
    <property type="entry name" value="RRM_SF"/>
    <property type="match status" value="2"/>
</dbReference>
<feature type="region of interest" description="Disordered" evidence="8">
    <location>
        <begin position="254"/>
        <end position="295"/>
    </location>
</feature>
<dbReference type="GO" id="GO:0005737">
    <property type="term" value="C:cytoplasm"/>
    <property type="evidence" value="ECO:0007669"/>
    <property type="project" value="TreeGrafter"/>
</dbReference>
<feature type="domain" description="RRM" evidence="9">
    <location>
        <begin position="400"/>
        <end position="479"/>
    </location>
</feature>
<keyword evidence="5" id="KW-0904">Protein phosphatase</keyword>
<dbReference type="InterPro" id="IPR000751">
    <property type="entry name" value="MPI_Phosphatase"/>
</dbReference>
<dbReference type="GO" id="GO:0051301">
    <property type="term" value="P:cell division"/>
    <property type="evidence" value="ECO:0007669"/>
    <property type="project" value="UniProtKB-KW"/>
</dbReference>
<evidence type="ECO:0000256" key="5">
    <source>
        <dbReference type="ARBA" id="ARBA00022912"/>
    </source>
</evidence>
<evidence type="ECO:0000256" key="1">
    <source>
        <dbReference type="ARBA" id="ARBA00011065"/>
    </source>
</evidence>
<keyword evidence="7" id="KW-0694">RNA-binding</keyword>
<dbReference type="EC" id="3.1.3.48" evidence="2"/>
<feature type="domain" description="RRM" evidence="9">
    <location>
        <begin position="288"/>
        <end position="365"/>
    </location>
</feature>
<organism evidence="11 12">
    <name type="scientific">Streblomastix strix</name>
    <dbReference type="NCBI Taxonomy" id="222440"/>
    <lineage>
        <taxon>Eukaryota</taxon>
        <taxon>Metamonada</taxon>
        <taxon>Preaxostyla</taxon>
        <taxon>Oxymonadida</taxon>
        <taxon>Streblomastigidae</taxon>
        <taxon>Streblomastix</taxon>
    </lineage>
</organism>
<evidence type="ECO:0000256" key="6">
    <source>
        <dbReference type="ARBA" id="ARBA00023306"/>
    </source>
</evidence>
<dbReference type="InterPro" id="IPR035979">
    <property type="entry name" value="RBD_domain_sf"/>
</dbReference>
<gene>
    <name evidence="11" type="ORF">EZS28_013088</name>
</gene>
<dbReference type="PRINTS" id="PR00716">
    <property type="entry name" value="MPIPHPHTASE"/>
</dbReference>
<dbReference type="PANTHER" id="PTHR10828">
    <property type="entry name" value="M-PHASE INDUCER PHOSPHATASE DUAL SPECIFICITY PHOSPHATASE CDC25"/>
    <property type="match status" value="1"/>
</dbReference>
<evidence type="ECO:0000313" key="11">
    <source>
        <dbReference type="EMBL" id="KAA6391385.1"/>
    </source>
</evidence>
<reference evidence="11 12" key="1">
    <citation type="submission" date="2019-03" db="EMBL/GenBank/DDBJ databases">
        <title>Single cell metagenomics reveals metabolic interactions within the superorganism composed of flagellate Streblomastix strix and complex community of Bacteroidetes bacteria on its surface.</title>
        <authorList>
            <person name="Treitli S.C."/>
            <person name="Kolisko M."/>
            <person name="Husnik F."/>
            <person name="Keeling P."/>
            <person name="Hampl V."/>
        </authorList>
    </citation>
    <scope>NUCLEOTIDE SEQUENCE [LARGE SCALE GENOMIC DNA]</scope>
    <source>
        <strain evidence="11">ST1C</strain>
    </source>
</reference>
<dbReference type="GO" id="GO:0110032">
    <property type="term" value="P:positive regulation of G2/MI transition of meiotic cell cycle"/>
    <property type="evidence" value="ECO:0007669"/>
    <property type="project" value="TreeGrafter"/>
</dbReference>
<dbReference type="InterPro" id="IPR036873">
    <property type="entry name" value="Rhodanese-like_dom_sf"/>
</dbReference>
<dbReference type="GO" id="GO:0000086">
    <property type="term" value="P:G2/M transition of mitotic cell cycle"/>
    <property type="evidence" value="ECO:0007669"/>
    <property type="project" value="TreeGrafter"/>
</dbReference>
<accession>A0A5J4W9P9</accession>
<keyword evidence="4" id="KW-0378">Hydrolase</keyword>
<feature type="domain" description="RRM" evidence="9">
    <location>
        <begin position="505"/>
        <end position="581"/>
    </location>
</feature>
<evidence type="ECO:0000256" key="7">
    <source>
        <dbReference type="PROSITE-ProRule" id="PRU00176"/>
    </source>
</evidence>
<dbReference type="Gene3D" id="3.30.70.330">
    <property type="match status" value="4"/>
</dbReference>